<dbReference type="EMBL" id="CAKMUD010000105">
    <property type="protein sequence ID" value="CAH1601703.1"/>
    <property type="molecule type" value="Genomic_DNA"/>
</dbReference>
<comment type="caution">
    <text evidence="1">The sequence shown here is derived from an EMBL/GenBank/DDBJ whole genome shotgun (WGS) entry which is preliminary data.</text>
</comment>
<organism evidence="1 2">
    <name type="scientific">Vibrio jasicida</name>
    <dbReference type="NCBI Taxonomy" id="766224"/>
    <lineage>
        <taxon>Bacteria</taxon>
        <taxon>Pseudomonadati</taxon>
        <taxon>Pseudomonadota</taxon>
        <taxon>Gammaproteobacteria</taxon>
        <taxon>Vibrionales</taxon>
        <taxon>Vibrionaceae</taxon>
        <taxon>Vibrio</taxon>
    </lineage>
</organism>
<evidence type="ECO:0000313" key="2">
    <source>
        <dbReference type="Proteomes" id="UP001295462"/>
    </source>
</evidence>
<gene>
    <name evidence="1" type="ORF">THF1A12_50175</name>
</gene>
<protein>
    <recommendedName>
        <fullName evidence="3">Hedgehog/Intein (Hint) domain-containing protein</fullName>
    </recommendedName>
</protein>
<evidence type="ECO:0008006" key="3">
    <source>
        <dbReference type="Google" id="ProtNLM"/>
    </source>
</evidence>
<reference evidence="1" key="1">
    <citation type="submission" date="2022-01" db="EMBL/GenBank/DDBJ databases">
        <authorList>
            <person name="Lagorce A."/>
        </authorList>
    </citation>
    <scope>NUCLEOTIDE SEQUENCE</scope>
    <source>
        <strain evidence="1">Th15_F1_A12</strain>
    </source>
</reference>
<accession>A0AAU9QTJ0</accession>
<proteinExistence type="predicted"/>
<evidence type="ECO:0000313" key="1">
    <source>
        <dbReference type="EMBL" id="CAH1601703.1"/>
    </source>
</evidence>
<dbReference type="Proteomes" id="UP001295462">
    <property type="component" value="Unassembled WGS sequence"/>
</dbReference>
<name>A0AAU9QTJ0_9VIBR</name>
<dbReference type="AlphaFoldDB" id="A0AAU9QTJ0"/>
<sequence length="105" mass="11847">MREYVWVPEGSVKPGTTIQLSDPIPLEPTDSESSAQVEQVWTLPYFRNQDIKPPASLKLTHGETAILETISHDWFVRLGCLYYRGKFAQGGCWIAIVRGSQSTHQ</sequence>